<reference evidence="4 5" key="1">
    <citation type="submission" date="2019-07" db="EMBL/GenBank/DDBJ databases">
        <title>Genomic Encyclopedia of Archaeal and Bacterial Type Strains, Phase II (KMG-II): from individual species to whole genera.</title>
        <authorList>
            <person name="Goeker M."/>
        </authorList>
    </citation>
    <scope>NUCLEOTIDE SEQUENCE [LARGE SCALE GENOMIC DNA]</scope>
    <source>
        <strain evidence="4 5">ATCC BAA-1854</strain>
    </source>
</reference>
<dbReference type="GO" id="GO:0000160">
    <property type="term" value="P:phosphorelay signal transduction system"/>
    <property type="evidence" value="ECO:0007669"/>
    <property type="project" value="InterPro"/>
</dbReference>
<evidence type="ECO:0000256" key="1">
    <source>
        <dbReference type="ARBA" id="ARBA00022553"/>
    </source>
</evidence>
<dbReference type="InterPro" id="IPR011006">
    <property type="entry name" value="CheY-like_superfamily"/>
</dbReference>
<evidence type="ECO:0000259" key="3">
    <source>
        <dbReference type="PROSITE" id="PS50110"/>
    </source>
</evidence>
<dbReference type="Pfam" id="PF00072">
    <property type="entry name" value="Response_reg"/>
    <property type="match status" value="1"/>
</dbReference>
<evidence type="ECO:0000256" key="2">
    <source>
        <dbReference type="PROSITE-ProRule" id="PRU00169"/>
    </source>
</evidence>
<dbReference type="AlphaFoldDB" id="A0A562U9D0"/>
<comment type="caution">
    <text evidence="4">The sequence shown here is derived from an EMBL/GenBank/DDBJ whole genome shotgun (WGS) entry which is preliminary data.</text>
</comment>
<feature type="domain" description="Response regulatory" evidence="3">
    <location>
        <begin position="9"/>
        <end position="123"/>
    </location>
</feature>
<dbReference type="RefSeq" id="WP_144910989.1">
    <property type="nucleotide sequence ID" value="NZ_VLLI01000003.1"/>
</dbReference>
<name>A0A562U9D0_9SPHI</name>
<protein>
    <submittedName>
        <fullName evidence="4">Response regulator receiver domain-containing protein</fullName>
    </submittedName>
</protein>
<dbReference type="PANTHER" id="PTHR44591">
    <property type="entry name" value="STRESS RESPONSE REGULATOR PROTEIN 1"/>
    <property type="match status" value="1"/>
</dbReference>
<dbReference type="PROSITE" id="PS50110">
    <property type="entry name" value="RESPONSE_REGULATORY"/>
    <property type="match status" value="1"/>
</dbReference>
<dbReference type="InterPro" id="IPR001789">
    <property type="entry name" value="Sig_transdc_resp-reg_receiver"/>
</dbReference>
<feature type="modified residue" description="4-aspartylphosphate" evidence="2">
    <location>
        <position position="58"/>
    </location>
</feature>
<sequence>MELLARQKRILILDNSGRMTSIVNEIMEYGDFAIHTIYDPNAVYDRAIEIFPDLIILDYLLLSSDCEVVCRDIKEDKHLKEIPVIVVTAYKNKKVRADSYKCDAIFLKPVDMQLFAPRIDYLMAS</sequence>
<gene>
    <name evidence="4" type="ORF">JN11_01386</name>
</gene>
<dbReference type="Gene3D" id="3.40.50.2300">
    <property type="match status" value="1"/>
</dbReference>
<dbReference type="OrthoDB" id="796448at2"/>
<proteinExistence type="predicted"/>
<dbReference type="SMART" id="SM00448">
    <property type="entry name" value="REC"/>
    <property type="match status" value="1"/>
</dbReference>
<dbReference type="SUPFAM" id="SSF52172">
    <property type="entry name" value="CheY-like"/>
    <property type="match status" value="1"/>
</dbReference>
<organism evidence="4 5">
    <name type="scientific">Mucilaginibacter frigoritolerans</name>
    <dbReference type="NCBI Taxonomy" id="652788"/>
    <lineage>
        <taxon>Bacteria</taxon>
        <taxon>Pseudomonadati</taxon>
        <taxon>Bacteroidota</taxon>
        <taxon>Sphingobacteriia</taxon>
        <taxon>Sphingobacteriales</taxon>
        <taxon>Sphingobacteriaceae</taxon>
        <taxon>Mucilaginibacter</taxon>
    </lineage>
</organism>
<keyword evidence="1 2" id="KW-0597">Phosphoprotein</keyword>
<evidence type="ECO:0000313" key="5">
    <source>
        <dbReference type="Proteomes" id="UP000317010"/>
    </source>
</evidence>
<keyword evidence="5" id="KW-1185">Reference proteome</keyword>
<dbReference type="Proteomes" id="UP000317010">
    <property type="component" value="Unassembled WGS sequence"/>
</dbReference>
<dbReference type="PANTHER" id="PTHR44591:SF3">
    <property type="entry name" value="RESPONSE REGULATORY DOMAIN-CONTAINING PROTEIN"/>
    <property type="match status" value="1"/>
</dbReference>
<evidence type="ECO:0000313" key="4">
    <source>
        <dbReference type="EMBL" id="TWJ02414.1"/>
    </source>
</evidence>
<accession>A0A562U9D0</accession>
<dbReference type="EMBL" id="VLLI01000003">
    <property type="protein sequence ID" value="TWJ02414.1"/>
    <property type="molecule type" value="Genomic_DNA"/>
</dbReference>
<dbReference type="InterPro" id="IPR050595">
    <property type="entry name" value="Bact_response_regulator"/>
</dbReference>